<feature type="non-terminal residue" evidence="1">
    <location>
        <position position="110"/>
    </location>
</feature>
<sequence>MFFDFVLQSVKPNGEKVRRIRFQNLILKDDEVFSPIVMTSNVLRIIILLPHISQKAIKLYMSNKLGELCMVMILDIMQISFTYKFIGADQIQLDNTHRSYLFTSNEAHQL</sequence>
<dbReference type="AlphaFoldDB" id="A0A0V0GNV1"/>
<reference evidence="1" key="1">
    <citation type="submission" date="2015-12" db="EMBL/GenBank/DDBJ databases">
        <title>Gene expression during late stages of embryo sac development: a critical building block for successful pollen-pistil interactions.</title>
        <authorList>
            <person name="Liu Y."/>
            <person name="Joly V."/>
            <person name="Sabar M."/>
            <person name="Matton D.P."/>
        </authorList>
    </citation>
    <scope>NUCLEOTIDE SEQUENCE</scope>
</reference>
<organism evidence="1">
    <name type="scientific">Solanum chacoense</name>
    <name type="common">Chaco potato</name>
    <dbReference type="NCBI Taxonomy" id="4108"/>
    <lineage>
        <taxon>Eukaryota</taxon>
        <taxon>Viridiplantae</taxon>
        <taxon>Streptophyta</taxon>
        <taxon>Embryophyta</taxon>
        <taxon>Tracheophyta</taxon>
        <taxon>Spermatophyta</taxon>
        <taxon>Magnoliopsida</taxon>
        <taxon>eudicotyledons</taxon>
        <taxon>Gunneridae</taxon>
        <taxon>Pentapetalae</taxon>
        <taxon>asterids</taxon>
        <taxon>lamiids</taxon>
        <taxon>Solanales</taxon>
        <taxon>Solanaceae</taxon>
        <taxon>Solanoideae</taxon>
        <taxon>Solaneae</taxon>
        <taxon>Solanum</taxon>
    </lineage>
</organism>
<protein>
    <submittedName>
        <fullName evidence="1">Putative ovule protein</fullName>
    </submittedName>
</protein>
<evidence type="ECO:0000313" key="1">
    <source>
        <dbReference type="EMBL" id="JAP09619.1"/>
    </source>
</evidence>
<dbReference type="EMBL" id="GEDG01034661">
    <property type="protein sequence ID" value="JAP09619.1"/>
    <property type="molecule type" value="Transcribed_RNA"/>
</dbReference>
<accession>A0A0V0GNV1</accession>
<name>A0A0V0GNV1_SOLCH</name>
<proteinExistence type="predicted"/>